<keyword evidence="2" id="KW-1185">Reference proteome</keyword>
<dbReference type="RefSeq" id="XP_033176293.1">
    <property type="nucleotide sequence ID" value="XM_033320402.1"/>
</dbReference>
<sequence length="106" mass="12290">MRSRLRFSTLDVSSVVARKNPIPSHRFGPINPRRSGPNLGLRGFVHWRGRCRRTHGGGGIDKVETKGRKSWCWWIARVRLPSYYVTSSVTQSNKRKHPHRSDKDVR</sequence>
<name>A0A6P8L465_BOMIM</name>
<protein>
    <submittedName>
        <fullName evidence="3">Uncharacterized protein LOC117151582</fullName>
    </submittedName>
</protein>
<evidence type="ECO:0000256" key="1">
    <source>
        <dbReference type="SAM" id="MobiDB-lite"/>
    </source>
</evidence>
<dbReference type="GeneID" id="117151582"/>
<evidence type="ECO:0000313" key="2">
    <source>
        <dbReference type="Proteomes" id="UP000515180"/>
    </source>
</evidence>
<proteinExistence type="predicted"/>
<dbReference type="Proteomes" id="UP000515180">
    <property type="component" value="Unplaced"/>
</dbReference>
<organism evidence="2 3">
    <name type="scientific">Bombus impatiens</name>
    <name type="common">Bumblebee</name>
    <dbReference type="NCBI Taxonomy" id="132113"/>
    <lineage>
        <taxon>Eukaryota</taxon>
        <taxon>Metazoa</taxon>
        <taxon>Ecdysozoa</taxon>
        <taxon>Arthropoda</taxon>
        <taxon>Hexapoda</taxon>
        <taxon>Insecta</taxon>
        <taxon>Pterygota</taxon>
        <taxon>Neoptera</taxon>
        <taxon>Endopterygota</taxon>
        <taxon>Hymenoptera</taxon>
        <taxon>Apocrita</taxon>
        <taxon>Aculeata</taxon>
        <taxon>Apoidea</taxon>
        <taxon>Anthophila</taxon>
        <taxon>Apidae</taxon>
        <taxon>Bombus</taxon>
        <taxon>Pyrobombus</taxon>
    </lineage>
</organism>
<feature type="region of interest" description="Disordered" evidence="1">
    <location>
        <begin position="86"/>
        <end position="106"/>
    </location>
</feature>
<reference evidence="3" key="1">
    <citation type="submission" date="2025-08" db="UniProtKB">
        <authorList>
            <consortium name="RefSeq"/>
        </authorList>
    </citation>
    <scope>IDENTIFICATION</scope>
</reference>
<accession>A0A6P8L465</accession>
<evidence type="ECO:0000313" key="3">
    <source>
        <dbReference type="RefSeq" id="XP_033176293.1"/>
    </source>
</evidence>
<dbReference type="AlphaFoldDB" id="A0A6P8L465"/>
<gene>
    <name evidence="3" type="primary">LOC117151582</name>
</gene>